<keyword evidence="4" id="KW-1185">Reference proteome</keyword>
<dbReference type="EMBL" id="JBBKTW010000002">
    <property type="protein sequence ID" value="MEN2988072.1"/>
    <property type="molecule type" value="Genomic_DNA"/>
</dbReference>
<dbReference type="InterPro" id="IPR036165">
    <property type="entry name" value="YefM-like_sf"/>
</dbReference>
<reference evidence="3 4" key="1">
    <citation type="submission" date="2024-03" db="EMBL/GenBank/DDBJ databases">
        <title>High-quality draft genome sequencing of Tistrella sp. BH-R2-4.</title>
        <authorList>
            <person name="Dong C."/>
        </authorList>
    </citation>
    <scope>NUCLEOTIDE SEQUENCE [LARGE SCALE GENOMIC DNA]</scope>
    <source>
        <strain evidence="3 4">BH-R2-4</strain>
    </source>
</reference>
<dbReference type="InterPro" id="IPR006442">
    <property type="entry name" value="Antitoxin_Phd/YefM"/>
</dbReference>
<name>A0ABU9YH07_9PROT</name>
<organism evidence="3 4">
    <name type="scientific">Tistrella arctica</name>
    <dbReference type="NCBI Taxonomy" id="3133430"/>
    <lineage>
        <taxon>Bacteria</taxon>
        <taxon>Pseudomonadati</taxon>
        <taxon>Pseudomonadota</taxon>
        <taxon>Alphaproteobacteria</taxon>
        <taxon>Geminicoccales</taxon>
        <taxon>Geminicoccaceae</taxon>
        <taxon>Tistrella</taxon>
    </lineage>
</organism>
<dbReference type="Proteomes" id="UP001413721">
    <property type="component" value="Unassembled WGS sequence"/>
</dbReference>
<evidence type="ECO:0000256" key="2">
    <source>
        <dbReference type="RuleBase" id="RU362080"/>
    </source>
</evidence>
<comment type="similarity">
    <text evidence="1 2">Belongs to the phD/YefM antitoxin family.</text>
</comment>
<gene>
    <name evidence="3" type="ORF">WG926_07135</name>
</gene>
<comment type="function">
    <text evidence="2">Antitoxin component of a type II toxin-antitoxin (TA) system.</text>
</comment>
<sequence>MPSVTATEFARNFGRFREEVQREPIAITSHGRTTGYFLSAHDYAEYQRLKAQARQVFHVSELPDDIADAIEATRMDPEHEALNRLLDPPA</sequence>
<accession>A0ABU9YH07</accession>
<dbReference type="RefSeq" id="WP_345932783.1">
    <property type="nucleotide sequence ID" value="NZ_JBBKTV010000003.1"/>
</dbReference>
<dbReference type="Pfam" id="PF02604">
    <property type="entry name" value="PhdYeFM_antitox"/>
    <property type="match status" value="1"/>
</dbReference>
<evidence type="ECO:0000313" key="4">
    <source>
        <dbReference type="Proteomes" id="UP001413721"/>
    </source>
</evidence>
<evidence type="ECO:0000256" key="1">
    <source>
        <dbReference type="ARBA" id="ARBA00009981"/>
    </source>
</evidence>
<comment type="caution">
    <text evidence="3">The sequence shown here is derived from an EMBL/GenBank/DDBJ whole genome shotgun (WGS) entry which is preliminary data.</text>
</comment>
<dbReference type="NCBIfam" id="TIGR01552">
    <property type="entry name" value="phd_fam"/>
    <property type="match status" value="1"/>
</dbReference>
<dbReference type="SUPFAM" id="SSF143120">
    <property type="entry name" value="YefM-like"/>
    <property type="match status" value="1"/>
</dbReference>
<proteinExistence type="inferred from homology"/>
<evidence type="ECO:0000313" key="3">
    <source>
        <dbReference type="EMBL" id="MEN2988072.1"/>
    </source>
</evidence>
<protein>
    <recommendedName>
        <fullName evidence="2">Antitoxin</fullName>
    </recommendedName>
</protein>